<evidence type="ECO:0000256" key="1">
    <source>
        <dbReference type="SAM" id="MobiDB-lite"/>
    </source>
</evidence>
<proteinExistence type="predicted"/>
<dbReference type="EMBL" id="JBHSXM010000001">
    <property type="protein sequence ID" value="MFC6835099.1"/>
    <property type="molecule type" value="Genomic_DNA"/>
</dbReference>
<organism evidence="2 3">
    <name type="scientific">Halomarina ordinaria</name>
    <dbReference type="NCBI Taxonomy" id="3033939"/>
    <lineage>
        <taxon>Archaea</taxon>
        <taxon>Methanobacteriati</taxon>
        <taxon>Methanobacteriota</taxon>
        <taxon>Stenosarchaea group</taxon>
        <taxon>Halobacteria</taxon>
        <taxon>Halobacteriales</taxon>
        <taxon>Natronomonadaceae</taxon>
        <taxon>Halomarina</taxon>
    </lineage>
</organism>
<comment type="caution">
    <text evidence="2">The sequence shown here is derived from an EMBL/GenBank/DDBJ whole genome shotgun (WGS) entry which is preliminary data.</text>
</comment>
<evidence type="ECO:0000313" key="3">
    <source>
        <dbReference type="Proteomes" id="UP001596406"/>
    </source>
</evidence>
<dbReference type="RefSeq" id="WP_304446807.1">
    <property type="nucleotide sequence ID" value="NZ_JARRAH010000001.1"/>
</dbReference>
<feature type="compositionally biased region" description="Basic and acidic residues" evidence="1">
    <location>
        <begin position="40"/>
        <end position="52"/>
    </location>
</feature>
<protein>
    <submittedName>
        <fullName evidence="2">Uncharacterized protein</fullName>
    </submittedName>
</protein>
<dbReference type="Proteomes" id="UP001596406">
    <property type="component" value="Unassembled WGS sequence"/>
</dbReference>
<evidence type="ECO:0000313" key="2">
    <source>
        <dbReference type="EMBL" id="MFC6835099.1"/>
    </source>
</evidence>
<keyword evidence="3" id="KW-1185">Reference proteome</keyword>
<reference evidence="2 3" key="1">
    <citation type="journal article" date="2019" name="Int. J. Syst. Evol. Microbiol.">
        <title>The Global Catalogue of Microorganisms (GCM) 10K type strain sequencing project: providing services to taxonomists for standard genome sequencing and annotation.</title>
        <authorList>
            <consortium name="The Broad Institute Genomics Platform"/>
            <consortium name="The Broad Institute Genome Sequencing Center for Infectious Disease"/>
            <person name="Wu L."/>
            <person name="Ma J."/>
        </authorList>
    </citation>
    <scope>NUCLEOTIDE SEQUENCE [LARGE SCALE GENOMIC DNA]</scope>
    <source>
        <strain evidence="2 3">PSRA2</strain>
    </source>
</reference>
<accession>A0ABD5U3I8</accession>
<name>A0ABD5U3I8_9EURY</name>
<gene>
    <name evidence="2" type="ORF">ACFQHK_01085</name>
</gene>
<feature type="region of interest" description="Disordered" evidence="1">
    <location>
        <begin position="24"/>
        <end position="52"/>
    </location>
</feature>
<dbReference type="AlphaFoldDB" id="A0ABD5U3I8"/>
<sequence>MHRTPDRGRRLGRGVPRRERWAVLAGWSARRPPAAGGTGEARDDRPTRGSGR</sequence>